<dbReference type="AlphaFoldDB" id="A0A401TPX0"/>
<protein>
    <submittedName>
        <fullName evidence="2">Uncharacterized protein</fullName>
    </submittedName>
</protein>
<gene>
    <name evidence="2" type="ORF">chiPu_0028580</name>
</gene>
<organism evidence="2 3">
    <name type="scientific">Chiloscyllium punctatum</name>
    <name type="common">Brownbanded bambooshark</name>
    <name type="synonym">Hemiscyllium punctatum</name>
    <dbReference type="NCBI Taxonomy" id="137246"/>
    <lineage>
        <taxon>Eukaryota</taxon>
        <taxon>Metazoa</taxon>
        <taxon>Chordata</taxon>
        <taxon>Craniata</taxon>
        <taxon>Vertebrata</taxon>
        <taxon>Chondrichthyes</taxon>
        <taxon>Elasmobranchii</taxon>
        <taxon>Galeomorphii</taxon>
        <taxon>Galeoidea</taxon>
        <taxon>Orectolobiformes</taxon>
        <taxon>Hemiscylliidae</taxon>
        <taxon>Chiloscyllium</taxon>
    </lineage>
</organism>
<comment type="caution">
    <text evidence="2">The sequence shown here is derived from an EMBL/GenBank/DDBJ whole genome shotgun (WGS) entry which is preliminary data.</text>
</comment>
<dbReference type="EMBL" id="BEZZ01134931">
    <property type="protein sequence ID" value="GCC44669.1"/>
    <property type="molecule type" value="Genomic_DNA"/>
</dbReference>
<keyword evidence="3" id="KW-1185">Reference proteome</keyword>
<evidence type="ECO:0000256" key="1">
    <source>
        <dbReference type="SAM" id="MobiDB-lite"/>
    </source>
</evidence>
<name>A0A401TPX0_CHIPU</name>
<dbReference type="Proteomes" id="UP000287033">
    <property type="component" value="Unassembled WGS sequence"/>
</dbReference>
<accession>A0A401TPX0</accession>
<feature type="region of interest" description="Disordered" evidence="1">
    <location>
        <begin position="44"/>
        <end position="65"/>
    </location>
</feature>
<evidence type="ECO:0000313" key="3">
    <source>
        <dbReference type="Proteomes" id="UP000287033"/>
    </source>
</evidence>
<evidence type="ECO:0000313" key="2">
    <source>
        <dbReference type="EMBL" id="GCC44669.1"/>
    </source>
</evidence>
<sequence>MNGSPHWYSVGSCCVHQGLSRDHCPETAQGSSIWREAADCGGPGGSGSVTVGGDPGGSGSVTVGGRSWRKCLRDGRGAIRAEVAPAKGAL</sequence>
<reference evidence="2 3" key="1">
    <citation type="journal article" date="2018" name="Nat. Ecol. Evol.">
        <title>Shark genomes provide insights into elasmobranch evolution and the origin of vertebrates.</title>
        <authorList>
            <person name="Hara Y"/>
            <person name="Yamaguchi K"/>
            <person name="Onimaru K"/>
            <person name="Kadota M"/>
            <person name="Koyanagi M"/>
            <person name="Keeley SD"/>
            <person name="Tatsumi K"/>
            <person name="Tanaka K"/>
            <person name="Motone F"/>
            <person name="Kageyama Y"/>
            <person name="Nozu R"/>
            <person name="Adachi N"/>
            <person name="Nishimura O"/>
            <person name="Nakagawa R"/>
            <person name="Tanegashima C"/>
            <person name="Kiyatake I"/>
            <person name="Matsumoto R"/>
            <person name="Murakumo K"/>
            <person name="Nishida K"/>
            <person name="Terakita A"/>
            <person name="Kuratani S"/>
            <person name="Sato K"/>
            <person name="Hyodo S Kuraku.S."/>
        </authorList>
    </citation>
    <scope>NUCLEOTIDE SEQUENCE [LARGE SCALE GENOMIC DNA]</scope>
</reference>
<proteinExistence type="predicted"/>